<dbReference type="Pfam" id="PF06182">
    <property type="entry name" value="ABC2_membrane_6"/>
    <property type="match status" value="1"/>
</dbReference>
<keyword evidence="3" id="KW-1185">Reference proteome</keyword>
<reference evidence="2 3" key="1">
    <citation type="submission" date="2019-02" db="EMBL/GenBank/DDBJ databases">
        <title>Deep-cultivation of Planctomycetes and their phenomic and genomic characterization uncovers novel biology.</title>
        <authorList>
            <person name="Wiegand S."/>
            <person name="Jogler M."/>
            <person name="Boedeker C."/>
            <person name="Pinto D."/>
            <person name="Vollmers J."/>
            <person name="Rivas-Marin E."/>
            <person name="Kohn T."/>
            <person name="Peeters S.H."/>
            <person name="Heuer A."/>
            <person name="Rast P."/>
            <person name="Oberbeckmann S."/>
            <person name="Bunk B."/>
            <person name="Jeske O."/>
            <person name="Meyerdierks A."/>
            <person name="Storesund J.E."/>
            <person name="Kallscheuer N."/>
            <person name="Luecker S."/>
            <person name="Lage O.M."/>
            <person name="Pohl T."/>
            <person name="Merkel B.J."/>
            <person name="Hornburger P."/>
            <person name="Mueller R.-W."/>
            <person name="Bruemmer F."/>
            <person name="Labrenz M."/>
            <person name="Spormann A.M."/>
            <person name="Op Den Camp H."/>
            <person name="Overmann J."/>
            <person name="Amann R."/>
            <person name="Jetten M.S.M."/>
            <person name="Mascher T."/>
            <person name="Medema M.H."/>
            <person name="Devos D.P."/>
            <person name="Kaster A.-K."/>
            <person name="Ovreas L."/>
            <person name="Rohde M."/>
            <person name="Galperin M.Y."/>
            <person name="Jogler C."/>
        </authorList>
    </citation>
    <scope>NUCLEOTIDE SEQUENCE [LARGE SCALE GENOMIC DNA]</scope>
    <source>
        <strain evidence="2 3">Pla22</strain>
    </source>
</reference>
<feature type="transmembrane region" description="Helical" evidence="1">
    <location>
        <begin position="243"/>
        <end position="261"/>
    </location>
</feature>
<dbReference type="AlphaFoldDB" id="A0A5C5WSE2"/>
<comment type="caution">
    <text evidence="2">The sequence shown here is derived from an EMBL/GenBank/DDBJ whole genome shotgun (WGS) entry which is preliminary data.</text>
</comment>
<feature type="transmembrane region" description="Helical" evidence="1">
    <location>
        <begin position="216"/>
        <end position="236"/>
    </location>
</feature>
<keyword evidence="1" id="KW-0472">Membrane</keyword>
<evidence type="ECO:0000313" key="2">
    <source>
        <dbReference type="EMBL" id="TWT53081.1"/>
    </source>
</evidence>
<keyword evidence="1" id="KW-0812">Transmembrane</keyword>
<accession>A0A5C5WSE2</accession>
<evidence type="ECO:0000256" key="1">
    <source>
        <dbReference type="SAM" id="Phobius"/>
    </source>
</evidence>
<name>A0A5C5WSE2_9BACT</name>
<feature type="transmembrane region" description="Helical" evidence="1">
    <location>
        <begin position="180"/>
        <end position="210"/>
    </location>
</feature>
<keyword evidence="1" id="KW-1133">Transmembrane helix</keyword>
<proteinExistence type="predicted"/>
<feature type="transmembrane region" description="Helical" evidence="1">
    <location>
        <begin position="47"/>
        <end position="68"/>
    </location>
</feature>
<feature type="transmembrane region" description="Helical" evidence="1">
    <location>
        <begin position="150"/>
        <end position="168"/>
    </location>
</feature>
<sequence length="303" mass="33990">MSQPVASPTDTCPPTIALQTGIRQRLRVWGMILKTALGERLVYRGDFALGTLMRFLPIITQIFLWYAVFDSIGDAEGENATKIGGAENGFGFREIVAYYLLTMIARAFSSMPGLASGIAREIREGEIKRYLIQPIDLIGLLLLSRVAHKIAYYVVAVAPFALVFYLCRDYFEHGWPEPHIIVAFIGSLIMGFLIGFFLEAAIGMIGFWFLEVSSLLFVYMLFSFFLSGHMFPLSLLPDNIEAVVNFLPLKYLAYFPAAVFLGKIPEEDLPMEMAIEAAWLAFFIIICRFAYSRGVKRYSGYGG</sequence>
<dbReference type="PANTHER" id="PTHR36832">
    <property type="entry name" value="SLR1174 PROTEIN-RELATED"/>
    <property type="match status" value="1"/>
</dbReference>
<dbReference type="PANTHER" id="PTHR36832:SF1">
    <property type="entry name" value="SLR1174 PROTEIN"/>
    <property type="match status" value="1"/>
</dbReference>
<organism evidence="2 3">
    <name type="scientific">Rubripirellula amarantea</name>
    <dbReference type="NCBI Taxonomy" id="2527999"/>
    <lineage>
        <taxon>Bacteria</taxon>
        <taxon>Pseudomonadati</taxon>
        <taxon>Planctomycetota</taxon>
        <taxon>Planctomycetia</taxon>
        <taxon>Pirellulales</taxon>
        <taxon>Pirellulaceae</taxon>
        <taxon>Rubripirellula</taxon>
    </lineage>
</organism>
<gene>
    <name evidence="2" type="ORF">Pla22_07090</name>
</gene>
<dbReference type="InterPro" id="IPR010390">
    <property type="entry name" value="ABC-2_transporter-like"/>
</dbReference>
<protein>
    <submittedName>
        <fullName evidence="2">ABC-2 type transporter</fullName>
    </submittedName>
</protein>
<feature type="transmembrane region" description="Helical" evidence="1">
    <location>
        <begin position="96"/>
        <end position="115"/>
    </location>
</feature>
<evidence type="ECO:0000313" key="3">
    <source>
        <dbReference type="Proteomes" id="UP000316598"/>
    </source>
</evidence>
<dbReference type="EMBL" id="SJPI01000001">
    <property type="protein sequence ID" value="TWT53081.1"/>
    <property type="molecule type" value="Genomic_DNA"/>
</dbReference>
<feature type="transmembrane region" description="Helical" evidence="1">
    <location>
        <begin position="273"/>
        <end position="291"/>
    </location>
</feature>
<dbReference type="Proteomes" id="UP000316598">
    <property type="component" value="Unassembled WGS sequence"/>
</dbReference>